<keyword evidence="1" id="KW-0732">Signal</keyword>
<feature type="chain" id="PRO_5043498785" description="Outer membrane protein beta-barrel domain-containing protein" evidence="1">
    <location>
        <begin position="27"/>
        <end position="592"/>
    </location>
</feature>
<dbReference type="Proteomes" id="UP001205506">
    <property type="component" value="Unassembled WGS sequence"/>
</dbReference>
<evidence type="ECO:0000313" key="3">
    <source>
        <dbReference type="Proteomes" id="UP001205506"/>
    </source>
</evidence>
<dbReference type="EMBL" id="JANDWU010000003">
    <property type="protein sequence ID" value="MCP9548567.1"/>
    <property type="molecule type" value="Genomic_DNA"/>
</dbReference>
<evidence type="ECO:0000313" key="2">
    <source>
        <dbReference type="EMBL" id="MCP9548567.1"/>
    </source>
</evidence>
<comment type="caution">
    <text evidence="2">The sequence shown here is derived from an EMBL/GenBank/DDBJ whole genome shotgun (WGS) entry which is preliminary data.</text>
</comment>
<proteinExistence type="predicted"/>
<accession>A0AAW5IC42</accession>
<dbReference type="AlphaFoldDB" id="A0AAW5IC42"/>
<name>A0AAW5IC42_9BACT</name>
<gene>
    <name evidence="2" type="ORF">NNC68_03615</name>
</gene>
<dbReference type="RefSeq" id="WP_254969879.1">
    <property type="nucleotide sequence ID" value="NZ_JANDWU010000003.1"/>
</dbReference>
<sequence length="592" mass="65935">MIKAFLMKTLAIGLLAVGFSSMEANAQQAALGRELKIVSFTEADKSDFDVTTPSNFSGKLANSALVKVFMPGEVESTDPRPTKSIDRKLSPGGGGYANYIWVEQHSNSLRIVPKGNLYQSLLINFSEYGISKYTVRNKKGGLQAGKVYRLVLRDPAPVLIDTQLPGAYAVINGDTKKHYADSNGRITIENAPSGDHVATIYAADGSVRGTVDIKDDTKIYTHDSRAKYTLNLKTKPEGARLVIKDGEMEMEYQPNMQLAEKAYEVIAYFPGNPDAVKNMITLHGNTTKTIFNTKTYTVTPMYNGKQAGTSASVFENNNMLKNTDEGVVVSGNSYEVTRPIGQTFKYYATYYGQKSRTKSIKVSANMPSDIQLAVETRKDFQWPWEREYSPTPVDISVGYVQKQIVTSGNGEKVKESPAWFEGDSKWLRGFQIGVGVHPCFKFGLGFYSGVYYEMYISSNDDYDWSSFQEHNIYIPAHALFRFPFGNKVALWVHGGLGFNIGIAASYKADDSDYNEDITDYYGEPVFNTDSYDIYGPKRLNMTAEIGLNMRIKGFALGATYSKGITNNECYQDVGDGYKTRMNKWAFNVAYTF</sequence>
<organism evidence="2 3">
    <name type="scientific">Segatella copri</name>
    <dbReference type="NCBI Taxonomy" id="165179"/>
    <lineage>
        <taxon>Bacteria</taxon>
        <taxon>Pseudomonadati</taxon>
        <taxon>Bacteroidota</taxon>
        <taxon>Bacteroidia</taxon>
        <taxon>Bacteroidales</taxon>
        <taxon>Prevotellaceae</taxon>
        <taxon>Segatella</taxon>
    </lineage>
</organism>
<feature type="signal peptide" evidence="1">
    <location>
        <begin position="1"/>
        <end position="26"/>
    </location>
</feature>
<reference evidence="2" key="1">
    <citation type="submission" date="2022-07" db="EMBL/GenBank/DDBJ databases">
        <title>Prevotella copri.</title>
        <authorList>
            <person name="Yang C."/>
        </authorList>
    </citation>
    <scope>NUCLEOTIDE SEQUENCE</scope>
    <source>
        <strain evidence="2">HF1805</strain>
    </source>
</reference>
<evidence type="ECO:0000256" key="1">
    <source>
        <dbReference type="SAM" id="SignalP"/>
    </source>
</evidence>
<evidence type="ECO:0008006" key="4">
    <source>
        <dbReference type="Google" id="ProtNLM"/>
    </source>
</evidence>
<protein>
    <recommendedName>
        <fullName evidence="4">Outer membrane protein beta-barrel domain-containing protein</fullName>
    </recommendedName>
</protein>